<evidence type="ECO:0000259" key="2">
    <source>
        <dbReference type="Pfam" id="PF23754"/>
    </source>
</evidence>
<feature type="domain" description="IP5PC-F beta-propeller" evidence="2">
    <location>
        <begin position="1"/>
        <end position="102"/>
    </location>
</feature>
<dbReference type="PANTHER" id="PTHR11200">
    <property type="entry name" value="INOSITOL 5-PHOSPHATASE"/>
    <property type="match status" value="1"/>
</dbReference>
<protein>
    <recommendedName>
        <fullName evidence="2">IP5PC-F beta-propeller domain-containing protein</fullName>
    </recommendedName>
</protein>
<keyword evidence="4" id="KW-1185">Reference proteome</keyword>
<reference evidence="3" key="1">
    <citation type="submission" date="2023-12" db="EMBL/GenBank/DDBJ databases">
        <title>Genome assembly of Anisodus tanguticus.</title>
        <authorList>
            <person name="Wang Y.-J."/>
        </authorList>
    </citation>
    <scope>NUCLEOTIDE SEQUENCE</scope>
    <source>
        <strain evidence="3">KB-2021</strain>
        <tissue evidence="3">Leaf</tissue>
    </source>
</reference>
<sequence>MASLLVEKSFVNLRSQVTVNGVCNISSSDMKCLLSDHGRAKVWASGSLSFSLWDARTRELLKVYNVDGQIENGVDISSVPDQAVEDESNVKFVSKSKKEKSVEDDNSVSKSKKEKSMEDDKSVSKSKKEKSVEDESNVKIVAKSKNEKSQGGNFFQRSCNAIMGADGAVRRVATKGSGAFCGR</sequence>
<dbReference type="GO" id="GO:0046856">
    <property type="term" value="P:phosphatidylinositol dephosphorylation"/>
    <property type="evidence" value="ECO:0007669"/>
    <property type="project" value="InterPro"/>
</dbReference>
<organism evidence="3 4">
    <name type="scientific">Anisodus tanguticus</name>
    <dbReference type="NCBI Taxonomy" id="243964"/>
    <lineage>
        <taxon>Eukaryota</taxon>
        <taxon>Viridiplantae</taxon>
        <taxon>Streptophyta</taxon>
        <taxon>Embryophyta</taxon>
        <taxon>Tracheophyta</taxon>
        <taxon>Spermatophyta</taxon>
        <taxon>Magnoliopsida</taxon>
        <taxon>eudicotyledons</taxon>
        <taxon>Gunneridae</taxon>
        <taxon>Pentapetalae</taxon>
        <taxon>asterids</taxon>
        <taxon>lamiids</taxon>
        <taxon>Solanales</taxon>
        <taxon>Solanaceae</taxon>
        <taxon>Solanoideae</taxon>
        <taxon>Hyoscyameae</taxon>
        <taxon>Anisodus</taxon>
    </lineage>
</organism>
<comment type="caution">
    <text evidence="3">The sequence shown here is derived from an EMBL/GenBank/DDBJ whole genome shotgun (WGS) entry which is preliminary data.</text>
</comment>
<dbReference type="EMBL" id="JAVYJV010000003">
    <property type="protein sequence ID" value="KAK4374215.1"/>
    <property type="molecule type" value="Genomic_DNA"/>
</dbReference>
<dbReference type="PANTHER" id="PTHR11200:SF274">
    <property type="entry name" value="LOW QUALITY PROTEIN: TYPE I INOSITOL POLYPHOSPHATE 5-PHOSPHATASE 12-LIKE"/>
    <property type="match status" value="1"/>
</dbReference>
<dbReference type="InterPro" id="IPR056454">
    <property type="entry name" value="Beta-prop_IP5PC_F"/>
</dbReference>
<feature type="domain" description="IP5PC-F beta-propeller" evidence="2">
    <location>
        <begin position="122"/>
        <end position="181"/>
    </location>
</feature>
<accession>A0AAE1VV38</accession>
<name>A0AAE1VV38_9SOLA</name>
<dbReference type="Pfam" id="PF23754">
    <property type="entry name" value="Beta-prop_IP5PC_F"/>
    <property type="match status" value="2"/>
</dbReference>
<evidence type="ECO:0000256" key="1">
    <source>
        <dbReference type="SAM" id="MobiDB-lite"/>
    </source>
</evidence>
<feature type="compositionally biased region" description="Basic and acidic residues" evidence="1">
    <location>
        <begin position="114"/>
        <end position="123"/>
    </location>
</feature>
<gene>
    <name evidence="3" type="ORF">RND71_004892</name>
</gene>
<dbReference type="GO" id="GO:0004439">
    <property type="term" value="F:phosphatidylinositol-4,5-bisphosphate 5-phosphatase activity"/>
    <property type="evidence" value="ECO:0007669"/>
    <property type="project" value="TreeGrafter"/>
</dbReference>
<evidence type="ECO:0000313" key="4">
    <source>
        <dbReference type="Proteomes" id="UP001291623"/>
    </source>
</evidence>
<dbReference type="Proteomes" id="UP001291623">
    <property type="component" value="Unassembled WGS sequence"/>
</dbReference>
<dbReference type="InterPro" id="IPR046985">
    <property type="entry name" value="IP5"/>
</dbReference>
<feature type="region of interest" description="Disordered" evidence="1">
    <location>
        <begin position="87"/>
        <end position="153"/>
    </location>
</feature>
<dbReference type="AlphaFoldDB" id="A0AAE1VV38"/>
<proteinExistence type="predicted"/>
<evidence type="ECO:0000313" key="3">
    <source>
        <dbReference type="EMBL" id="KAK4374215.1"/>
    </source>
</evidence>